<evidence type="ECO:0000256" key="1">
    <source>
        <dbReference type="ARBA" id="ARBA00004496"/>
    </source>
</evidence>
<name>A0A8C1GYQ6_CYPCA</name>
<evidence type="ECO:0000256" key="10">
    <source>
        <dbReference type="ARBA" id="ARBA00023006"/>
    </source>
</evidence>
<comment type="similarity">
    <text evidence="2 13">Belongs to the peptidase C54 family.</text>
</comment>
<evidence type="ECO:0000256" key="8">
    <source>
        <dbReference type="ARBA" id="ARBA00022807"/>
    </source>
</evidence>
<keyword evidence="8" id="KW-0788">Thiol protease</keyword>
<dbReference type="GO" id="GO:0035973">
    <property type="term" value="P:aggrephagy"/>
    <property type="evidence" value="ECO:0007669"/>
    <property type="project" value="TreeGrafter"/>
</dbReference>
<proteinExistence type="inferred from homology"/>
<feature type="domain" description="Peptidase C54 catalytic" evidence="14">
    <location>
        <begin position="43"/>
        <end position="103"/>
    </location>
</feature>
<dbReference type="GO" id="GO:0016485">
    <property type="term" value="P:protein processing"/>
    <property type="evidence" value="ECO:0007669"/>
    <property type="project" value="TreeGrafter"/>
</dbReference>
<evidence type="ECO:0000256" key="3">
    <source>
        <dbReference type="ARBA" id="ARBA00022448"/>
    </source>
</evidence>
<dbReference type="SUPFAM" id="SSF54001">
    <property type="entry name" value="Cysteine proteinases"/>
    <property type="match status" value="1"/>
</dbReference>
<dbReference type="GO" id="GO:0019786">
    <property type="term" value="F:protein-phosphatidylethanolamide deconjugating activity"/>
    <property type="evidence" value="ECO:0007669"/>
    <property type="project" value="InterPro"/>
</dbReference>
<dbReference type="Pfam" id="PF03416">
    <property type="entry name" value="Peptidase_C54"/>
    <property type="match status" value="1"/>
</dbReference>
<dbReference type="GO" id="GO:0000045">
    <property type="term" value="P:autophagosome assembly"/>
    <property type="evidence" value="ECO:0007669"/>
    <property type="project" value="TreeGrafter"/>
</dbReference>
<dbReference type="Ensembl" id="ENSCCRT00010016326.1">
    <property type="protein sequence ID" value="ENSCCRP00010014992.1"/>
    <property type="gene ID" value="ENSCCRG00010005336.1"/>
</dbReference>
<dbReference type="InterPro" id="IPR005078">
    <property type="entry name" value="Peptidase_C54"/>
</dbReference>
<keyword evidence="10 13" id="KW-0072">Autophagy</keyword>
<organism evidence="15 16">
    <name type="scientific">Cyprinus carpio</name>
    <name type="common">Common carp</name>
    <dbReference type="NCBI Taxonomy" id="7962"/>
    <lineage>
        <taxon>Eukaryota</taxon>
        <taxon>Metazoa</taxon>
        <taxon>Chordata</taxon>
        <taxon>Craniata</taxon>
        <taxon>Vertebrata</taxon>
        <taxon>Euteleostomi</taxon>
        <taxon>Actinopterygii</taxon>
        <taxon>Neopterygii</taxon>
        <taxon>Teleostei</taxon>
        <taxon>Ostariophysi</taxon>
        <taxon>Cypriniformes</taxon>
        <taxon>Cyprinidae</taxon>
        <taxon>Cyprininae</taxon>
        <taxon>Cyprinus</taxon>
    </lineage>
</organism>
<dbReference type="PANTHER" id="PTHR22624">
    <property type="entry name" value="CYSTEINE PROTEASE ATG4"/>
    <property type="match status" value="1"/>
</dbReference>
<dbReference type="GO" id="GO:0015031">
    <property type="term" value="P:protein transport"/>
    <property type="evidence" value="ECO:0007669"/>
    <property type="project" value="UniProtKB-KW"/>
</dbReference>
<dbReference type="GO" id="GO:0034727">
    <property type="term" value="P:piecemeal microautophagy of the nucleus"/>
    <property type="evidence" value="ECO:0007669"/>
    <property type="project" value="TreeGrafter"/>
</dbReference>
<keyword evidence="4 13" id="KW-0963">Cytoplasm</keyword>
<dbReference type="InterPro" id="IPR038765">
    <property type="entry name" value="Papain-like_cys_pep_sf"/>
</dbReference>
<reference evidence="15" key="2">
    <citation type="submission" date="2025-09" db="UniProtKB">
        <authorList>
            <consortium name="Ensembl"/>
        </authorList>
    </citation>
    <scope>IDENTIFICATION</scope>
</reference>
<sequence length="119" mass="13406">MEAVLAKYENQINAFSDFLEDLPEVDEPVWILGACYDLKTKKSELLSDVRSRLWFTYRKKFSPIGGTGPSSDAGWGCMLRCGQMILAQALVCRHLGRVCWRMVWTEHGGTSTQASAIFL</sequence>
<dbReference type="GO" id="GO:0005737">
    <property type="term" value="C:cytoplasm"/>
    <property type="evidence" value="ECO:0007669"/>
    <property type="project" value="UniProtKB-SubCell"/>
</dbReference>
<dbReference type="AlphaFoldDB" id="A0A8C1GYQ6"/>
<evidence type="ECO:0000256" key="5">
    <source>
        <dbReference type="ARBA" id="ARBA00022670"/>
    </source>
</evidence>
<keyword evidence="7 13" id="KW-0378">Hydrolase</keyword>
<keyword evidence="9 13" id="KW-0653">Protein transport</keyword>
<dbReference type="GO" id="GO:0004197">
    <property type="term" value="F:cysteine-type endopeptidase activity"/>
    <property type="evidence" value="ECO:0007669"/>
    <property type="project" value="TreeGrafter"/>
</dbReference>
<keyword evidence="5 13" id="KW-0645">Protease</keyword>
<keyword evidence="16" id="KW-1185">Reference proteome</keyword>
<accession>A0A8C1GYQ6</accession>
<evidence type="ECO:0000256" key="12">
    <source>
        <dbReference type="ARBA" id="ARBA00029362"/>
    </source>
</evidence>
<keyword evidence="6" id="KW-0833">Ubl conjugation pathway</keyword>
<evidence type="ECO:0000313" key="16">
    <source>
        <dbReference type="Proteomes" id="UP000694427"/>
    </source>
</evidence>
<evidence type="ECO:0000256" key="4">
    <source>
        <dbReference type="ARBA" id="ARBA00022490"/>
    </source>
</evidence>
<evidence type="ECO:0000256" key="2">
    <source>
        <dbReference type="ARBA" id="ARBA00010958"/>
    </source>
</evidence>
<evidence type="ECO:0000256" key="9">
    <source>
        <dbReference type="ARBA" id="ARBA00022927"/>
    </source>
</evidence>
<reference evidence="15" key="1">
    <citation type="submission" date="2025-08" db="UniProtKB">
        <authorList>
            <consortium name="Ensembl"/>
        </authorList>
    </citation>
    <scope>IDENTIFICATION</scope>
</reference>
<dbReference type="GO" id="GO:0000423">
    <property type="term" value="P:mitophagy"/>
    <property type="evidence" value="ECO:0007669"/>
    <property type="project" value="TreeGrafter"/>
</dbReference>
<evidence type="ECO:0000256" key="13">
    <source>
        <dbReference type="RuleBase" id="RU363115"/>
    </source>
</evidence>
<evidence type="ECO:0000259" key="14">
    <source>
        <dbReference type="Pfam" id="PF03416"/>
    </source>
</evidence>
<comment type="catalytic activity">
    <reaction evidence="12">
        <text>[protein]-C-terminal L-amino acid-glycyl-phosphatidylethanolamide + H2O = [protein]-C-terminal L-amino acid-glycine + a 1,2-diacyl-sn-glycero-3-phosphoethanolamine</text>
        <dbReference type="Rhea" id="RHEA:67548"/>
        <dbReference type="Rhea" id="RHEA-COMP:17323"/>
        <dbReference type="Rhea" id="RHEA-COMP:17324"/>
        <dbReference type="ChEBI" id="CHEBI:15377"/>
        <dbReference type="ChEBI" id="CHEBI:64612"/>
        <dbReference type="ChEBI" id="CHEBI:172940"/>
        <dbReference type="ChEBI" id="CHEBI:172941"/>
    </reaction>
    <physiologicalReaction direction="left-to-right" evidence="12">
        <dbReference type="Rhea" id="RHEA:67549"/>
    </physiologicalReaction>
</comment>
<dbReference type="Proteomes" id="UP000694427">
    <property type="component" value="Unplaced"/>
</dbReference>
<evidence type="ECO:0000256" key="11">
    <source>
        <dbReference type="ARBA" id="ARBA00023098"/>
    </source>
</evidence>
<keyword evidence="3" id="KW-0813">Transport</keyword>
<dbReference type="GO" id="GO:0006629">
    <property type="term" value="P:lipid metabolic process"/>
    <property type="evidence" value="ECO:0007669"/>
    <property type="project" value="UniProtKB-KW"/>
</dbReference>
<dbReference type="PANTHER" id="PTHR22624:SF35">
    <property type="entry name" value="CYSTEINE PROTEASE ATG4A"/>
    <property type="match status" value="1"/>
</dbReference>
<comment type="function">
    <text evidence="13">Cysteine protease that plays a key role in autophagy by mediating both proteolytic activation and delipidation of ATG8 family proteins.</text>
</comment>
<dbReference type="EC" id="3.4.22.-" evidence="13"/>
<evidence type="ECO:0000256" key="6">
    <source>
        <dbReference type="ARBA" id="ARBA00022786"/>
    </source>
</evidence>
<evidence type="ECO:0000256" key="7">
    <source>
        <dbReference type="ARBA" id="ARBA00022801"/>
    </source>
</evidence>
<evidence type="ECO:0000313" key="15">
    <source>
        <dbReference type="Ensembl" id="ENSCCRP00010014992.1"/>
    </source>
</evidence>
<dbReference type="InterPro" id="IPR046792">
    <property type="entry name" value="Peptidase_C54_cat"/>
</dbReference>
<comment type="subcellular location">
    <subcellularLocation>
        <location evidence="1 13">Cytoplasm</location>
    </subcellularLocation>
</comment>
<protein>
    <recommendedName>
        <fullName evidence="13">Cysteine protease</fullName>
        <ecNumber evidence="13">3.4.22.-</ecNumber>
    </recommendedName>
</protein>
<keyword evidence="11" id="KW-0443">Lipid metabolism</keyword>